<accession>A0A1L2ZQ85</accession>
<sequence length="282" mass="31406">MLRTALKLKWILSLVLALAVATGFVLLSQWQFERSSESAPPAPTTTENAVPLTQHFVPNQEMFGTVADQIVEFTGEIVPDSTFLVKDRLNEGVKGYWVVSAIAVDGAPENAVMPVVRGWTATNDWLDKTADPEPAGQITVEGRLLPPEAPVDEHPDVNNMGSLSPAQLTNQWDRVTYSGFVTQNNSTVAGLTPAIVDPQPQETPINWLNIFYGFEWVVFAGFAIFMWWRLVADDYRRQQEDEADLAEWQAQQERLAQPDSQLHGDDQHADREPTPHSPSAKE</sequence>
<keyword evidence="1" id="KW-0812">Transmembrane</keyword>
<dbReference type="InterPro" id="IPR002994">
    <property type="entry name" value="Surf1/Shy1"/>
</dbReference>
<comment type="subcellular location">
    <subcellularLocation>
        <location evidence="1">Cell membrane</location>
        <topology evidence="1">Multi-pass membrane protein</topology>
    </subcellularLocation>
</comment>
<comment type="similarity">
    <text evidence="1">Belongs to the SURF1 family.</text>
</comment>
<feature type="compositionally biased region" description="Polar residues" evidence="2">
    <location>
        <begin position="249"/>
        <end position="260"/>
    </location>
</feature>
<feature type="transmembrane region" description="Helical" evidence="1">
    <location>
        <begin position="207"/>
        <end position="228"/>
    </location>
</feature>
<dbReference type="OrthoDB" id="3266379at2"/>
<keyword evidence="1" id="KW-1133">Transmembrane helix</keyword>
<proteinExistence type="inferred from homology"/>
<keyword evidence="1" id="KW-1003">Cell membrane</keyword>
<gene>
    <name evidence="3" type="ORF">BHE16_11725</name>
</gene>
<evidence type="ECO:0000256" key="2">
    <source>
        <dbReference type="SAM" id="MobiDB-lite"/>
    </source>
</evidence>
<keyword evidence="4" id="KW-1185">Reference proteome</keyword>
<protein>
    <recommendedName>
        <fullName evidence="1">SURF1-like protein</fullName>
    </recommendedName>
</protein>
<feature type="compositionally biased region" description="Basic and acidic residues" evidence="2">
    <location>
        <begin position="262"/>
        <end position="282"/>
    </location>
</feature>
<reference evidence="3 4" key="1">
    <citation type="submission" date="2016-11" db="EMBL/GenBank/DDBJ databases">
        <title>Genome sequencing of Zhihengliuella aestuarii B18 antagonistic to Plasmodiophora brassicae.</title>
        <authorList>
            <person name="Luo Y."/>
        </authorList>
    </citation>
    <scope>NUCLEOTIDE SEQUENCE [LARGE SCALE GENOMIC DNA]</scope>
    <source>
        <strain evidence="3 4">B18</strain>
    </source>
</reference>
<dbReference type="RefSeq" id="WP_071895014.1">
    <property type="nucleotide sequence ID" value="NZ_CP018135.1"/>
</dbReference>
<dbReference type="GO" id="GO:0005886">
    <property type="term" value="C:plasma membrane"/>
    <property type="evidence" value="ECO:0007669"/>
    <property type="project" value="UniProtKB-SubCell"/>
</dbReference>
<dbReference type="PROSITE" id="PS50895">
    <property type="entry name" value="SURF1"/>
    <property type="match status" value="1"/>
</dbReference>
<dbReference type="Pfam" id="PF02104">
    <property type="entry name" value="SURF1"/>
    <property type="match status" value="1"/>
</dbReference>
<evidence type="ECO:0000256" key="1">
    <source>
        <dbReference type="RuleBase" id="RU363076"/>
    </source>
</evidence>
<feature type="region of interest" description="Disordered" evidence="2">
    <location>
        <begin position="246"/>
        <end position="282"/>
    </location>
</feature>
<dbReference type="EMBL" id="CP018135">
    <property type="protein sequence ID" value="APF41544.1"/>
    <property type="molecule type" value="Genomic_DNA"/>
</dbReference>
<evidence type="ECO:0000313" key="4">
    <source>
        <dbReference type="Proteomes" id="UP000183530"/>
    </source>
</evidence>
<dbReference type="STRING" id="556325.BHE16_11725"/>
<dbReference type="KEGG" id="nae:BHE16_11725"/>
<evidence type="ECO:0000313" key="3">
    <source>
        <dbReference type="EMBL" id="APF41544.1"/>
    </source>
</evidence>
<keyword evidence="1" id="KW-0472">Membrane</keyword>
<dbReference type="AlphaFoldDB" id="A0A1L2ZQ85"/>
<name>A0A1L2ZQ85_9MICC</name>
<comment type="caution">
    <text evidence="1">Lacks conserved residue(s) required for the propagation of feature annotation.</text>
</comment>
<dbReference type="Proteomes" id="UP000183530">
    <property type="component" value="Chromosome"/>
</dbReference>
<organism evidence="3 4">
    <name type="scientific">Neomicrococcus aestuarii</name>
    <dbReference type="NCBI Taxonomy" id="556325"/>
    <lineage>
        <taxon>Bacteria</taxon>
        <taxon>Bacillati</taxon>
        <taxon>Actinomycetota</taxon>
        <taxon>Actinomycetes</taxon>
        <taxon>Micrococcales</taxon>
        <taxon>Micrococcaceae</taxon>
        <taxon>Neomicrococcus</taxon>
    </lineage>
</organism>